<feature type="domain" description="C2H2-type" evidence="6">
    <location>
        <begin position="280"/>
        <end position="309"/>
    </location>
</feature>
<dbReference type="GO" id="GO:0003676">
    <property type="term" value="F:nucleic acid binding"/>
    <property type="evidence" value="ECO:0007669"/>
    <property type="project" value="InterPro"/>
</dbReference>
<keyword evidence="9" id="KW-1185">Reference proteome</keyword>
<dbReference type="SMART" id="SM00451">
    <property type="entry name" value="ZnF_U1"/>
    <property type="match status" value="6"/>
</dbReference>
<organism evidence="8 9">
    <name type="scientific">Oedothorax gibbosus</name>
    <dbReference type="NCBI Taxonomy" id="931172"/>
    <lineage>
        <taxon>Eukaryota</taxon>
        <taxon>Metazoa</taxon>
        <taxon>Ecdysozoa</taxon>
        <taxon>Arthropoda</taxon>
        <taxon>Chelicerata</taxon>
        <taxon>Arachnida</taxon>
        <taxon>Araneae</taxon>
        <taxon>Araneomorphae</taxon>
        <taxon>Entelegynae</taxon>
        <taxon>Araneoidea</taxon>
        <taxon>Linyphiidae</taxon>
        <taxon>Erigoninae</taxon>
        <taxon>Oedothorax</taxon>
    </lineage>
</organism>
<dbReference type="PANTHER" id="PTHR45762:SF3">
    <property type="entry name" value="ZINC-FINGER PROTEIN AT 72D, ISOFORM B"/>
    <property type="match status" value="1"/>
</dbReference>
<dbReference type="GO" id="GO:0009055">
    <property type="term" value="F:electron transfer activity"/>
    <property type="evidence" value="ECO:0007669"/>
    <property type="project" value="InterPro"/>
</dbReference>
<feature type="domain" description="Cytochrome c" evidence="7">
    <location>
        <begin position="337"/>
        <end position="412"/>
    </location>
</feature>
<feature type="region of interest" description="Disordered" evidence="5">
    <location>
        <begin position="61"/>
        <end position="95"/>
    </location>
</feature>
<reference evidence="8 9" key="1">
    <citation type="journal article" date="2022" name="Nat. Ecol. Evol.">
        <title>A masculinizing supergene underlies an exaggerated male reproductive morph in a spider.</title>
        <authorList>
            <person name="Hendrickx F."/>
            <person name="De Corte Z."/>
            <person name="Sonet G."/>
            <person name="Van Belleghem S.M."/>
            <person name="Kostlbacher S."/>
            <person name="Vangestel C."/>
        </authorList>
    </citation>
    <scope>NUCLEOTIDE SEQUENCE [LARGE SCALE GENOMIC DNA]</scope>
    <source>
        <strain evidence="8">W744_W776</strain>
    </source>
</reference>
<dbReference type="InterPro" id="IPR036236">
    <property type="entry name" value="Znf_C2H2_sf"/>
</dbReference>
<keyword evidence="1 4" id="KW-0479">Metal-binding</keyword>
<evidence type="ECO:0000256" key="3">
    <source>
        <dbReference type="PROSITE-ProRule" id="PRU00042"/>
    </source>
</evidence>
<name>A0AAV6UWK9_9ARAC</name>
<sequence length="428" mass="48425">MAEKSKSSTTKDKVHKCKVCHIKCPDIESYVEHLESKDHNKELMKEKYGAKYLEAKAKLDNTPSISTKFPDEKPIRPKDQSDQEQDSSNEDSSEEEVEVYTCELCRKICTGFISYQMHLNGKKHQKAVYKAKLLRKMKENDLMPKSSKENPPKEQSLLDMILGKAEYEYASQDIECEICQKKCSGPESYRQHCKSSAHQKKVAYKDLINEMITSGEGQQLTDGEGLQFSRCEVCHKNFSGLAPYQQHMAGTQHQKQAKHAEELSKIKDLIINAEDASKRFQCKECGKSFSGPVPFNDHLQSNVHAKLKKKSSQMKSLMENYPEFVKVPASIQDSEDSDNDSGPESFMLACDICHLVFSGPEAARDHVESSKHKKTIKKKALFKKSMKKKSAMKGTEASDAQKKLKKVIKETKIDSSSDSDSEFDIIPA</sequence>
<dbReference type="PROSITE" id="PS51007">
    <property type="entry name" value="CYTC"/>
    <property type="match status" value="1"/>
</dbReference>
<feature type="region of interest" description="Disordered" evidence="5">
    <location>
        <begin position="409"/>
        <end position="428"/>
    </location>
</feature>
<keyword evidence="2 4" id="KW-0408">Iron</keyword>
<keyword evidence="3" id="KW-0862">Zinc</keyword>
<dbReference type="PANTHER" id="PTHR45762">
    <property type="entry name" value="ZINC FINGER RNA-BINDING PROTEIN"/>
    <property type="match status" value="1"/>
</dbReference>
<dbReference type="GO" id="GO:0020037">
    <property type="term" value="F:heme binding"/>
    <property type="evidence" value="ECO:0007669"/>
    <property type="project" value="InterPro"/>
</dbReference>
<dbReference type="Gene3D" id="3.30.160.60">
    <property type="entry name" value="Classic Zinc Finger"/>
    <property type="match status" value="5"/>
</dbReference>
<feature type="compositionally biased region" description="Acidic residues" evidence="5">
    <location>
        <begin position="417"/>
        <end position="428"/>
    </location>
</feature>
<dbReference type="PROSITE" id="PS00028">
    <property type="entry name" value="ZINC_FINGER_C2H2_1"/>
    <property type="match status" value="3"/>
</dbReference>
<evidence type="ECO:0000259" key="6">
    <source>
        <dbReference type="PROSITE" id="PS50157"/>
    </source>
</evidence>
<dbReference type="GO" id="GO:0008270">
    <property type="term" value="F:zinc ion binding"/>
    <property type="evidence" value="ECO:0007669"/>
    <property type="project" value="UniProtKB-KW"/>
</dbReference>
<evidence type="ECO:0000256" key="1">
    <source>
        <dbReference type="ARBA" id="ARBA00022723"/>
    </source>
</evidence>
<feature type="compositionally biased region" description="Acidic residues" evidence="5">
    <location>
        <begin position="82"/>
        <end position="95"/>
    </location>
</feature>
<keyword evidence="4" id="KW-0349">Heme</keyword>
<feature type="region of interest" description="Disordered" evidence="5">
    <location>
        <begin position="385"/>
        <end position="404"/>
    </location>
</feature>
<protein>
    <submittedName>
        <fullName evidence="8">Uncharacterized protein</fullName>
    </submittedName>
</protein>
<evidence type="ECO:0000313" key="9">
    <source>
        <dbReference type="Proteomes" id="UP000827092"/>
    </source>
</evidence>
<feature type="compositionally biased region" description="Basic and acidic residues" evidence="5">
    <location>
        <begin position="69"/>
        <end position="81"/>
    </location>
</feature>
<dbReference type="InterPro" id="IPR009056">
    <property type="entry name" value="Cyt_c-like_dom"/>
</dbReference>
<evidence type="ECO:0000259" key="7">
    <source>
        <dbReference type="PROSITE" id="PS51007"/>
    </source>
</evidence>
<keyword evidence="3" id="KW-0863">Zinc-finger</keyword>
<dbReference type="Proteomes" id="UP000827092">
    <property type="component" value="Unassembled WGS sequence"/>
</dbReference>
<dbReference type="InterPro" id="IPR013087">
    <property type="entry name" value="Znf_C2H2_type"/>
</dbReference>
<dbReference type="EMBL" id="JAFNEN010000228">
    <property type="protein sequence ID" value="KAG8188865.1"/>
    <property type="molecule type" value="Genomic_DNA"/>
</dbReference>
<evidence type="ECO:0000256" key="5">
    <source>
        <dbReference type="SAM" id="MobiDB-lite"/>
    </source>
</evidence>
<dbReference type="SMART" id="SM00355">
    <property type="entry name" value="ZnF_C2H2"/>
    <property type="match status" value="6"/>
</dbReference>
<dbReference type="InterPro" id="IPR003604">
    <property type="entry name" value="Matrin/U1-like-C_Znf_C2H2"/>
</dbReference>
<gene>
    <name evidence="8" type="ORF">JTE90_018271</name>
</gene>
<comment type="caution">
    <text evidence="8">The sequence shown here is derived from an EMBL/GenBank/DDBJ whole genome shotgun (WGS) entry which is preliminary data.</text>
</comment>
<dbReference type="Pfam" id="PF12874">
    <property type="entry name" value="zf-met"/>
    <property type="match status" value="6"/>
</dbReference>
<accession>A0AAV6UWK9</accession>
<dbReference type="PROSITE" id="PS50157">
    <property type="entry name" value="ZINC_FINGER_C2H2_2"/>
    <property type="match status" value="1"/>
</dbReference>
<evidence type="ECO:0000256" key="4">
    <source>
        <dbReference type="PROSITE-ProRule" id="PRU00433"/>
    </source>
</evidence>
<dbReference type="AlphaFoldDB" id="A0AAV6UWK9"/>
<proteinExistence type="predicted"/>
<dbReference type="SUPFAM" id="SSF57667">
    <property type="entry name" value="beta-beta-alpha zinc fingers"/>
    <property type="match status" value="5"/>
</dbReference>
<evidence type="ECO:0000256" key="2">
    <source>
        <dbReference type="ARBA" id="ARBA00023004"/>
    </source>
</evidence>
<evidence type="ECO:0000313" key="8">
    <source>
        <dbReference type="EMBL" id="KAG8188865.1"/>
    </source>
</evidence>